<dbReference type="InterPro" id="IPR051170">
    <property type="entry name" value="Neural/epithelial_adhesion"/>
</dbReference>
<dbReference type="EMBL" id="KB096743">
    <property type="protein sequence ID" value="ESO01577.1"/>
    <property type="molecule type" value="Genomic_DNA"/>
</dbReference>
<dbReference type="SUPFAM" id="SSF48726">
    <property type="entry name" value="Immunoglobulin"/>
    <property type="match status" value="3"/>
</dbReference>
<evidence type="ECO:0000256" key="4">
    <source>
        <dbReference type="ARBA" id="ARBA00023319"/>
    </source>
</evidence>
<reference evidence="7" key="3">
    <citation type="submission" date="2015-06" db="UniProtKB">
        <authorList>
            <consortium name="EnsemblMetazoa"/>
        </authorList>
    </citation>
    <scope>IDENTIFICATION</scope>
</reference>
<dbReference type="AlphaFoldDB" id="T1FTP0"/>
<dbReference type="GeneID" id="20212187"/>
<evidence type="ECO:0000256" key="2">
    <source>
        <dbReference type="ARBA" id="ARBA00022737"/>
    </source>
</evidence>
<dbReference type="eggNOG" id="KOG3510">
    <property type="taxonomic scope" value="Eukaryota"/>
</dbReference>
<dbReference type="InterPro" id="IPR013783">
    <property type="entry name" value="Ig-like_fold"/>
</dbReference>
<dbReference type="InterPro" id="IPR013106">
    <property type="entry name" value="Ig_V-set"/>
</dbReference>
<dbReference type="SMART" id="SM00409">
    <property type="entry name" value="IG"/>
    <property type="match status" value="3"/>
</dbReference>
<dbReference type="Gene3D" id="2.60.40.10">
    <property type="entry name" value="Immunoglobulins"/>
    <property type="match status" value="3"/>
</dbReference>
<accession>T1FTP0</accession>
<organism evidence="7 8">
    <name type="scientific">Helobdella robusta</name>
    <name type="common">Californian leech</name>
    <dbReference type="NCBI Taxonomy" id="6412"/>
    <lineage>
        <taxon>Eukaryota</taxon>
        <taxon>Metazoa</taxon>
        <taxon>Spiralia</taxon>
        <taxon>Lophotrochozoa</taxon>
        <taxon>Annelida</taxon>
        <taxon>Clitellata</taxon>
        <taxon>Hirudinea</taxon>
        <taxon>Rhynchobdellida</taxon>
        <taxon>Glossiphoniidae</taxon>
        <taxon>Helobdella</taxon>
    </lineage>
</organism>
<keyword evidence="3" id="KW-1015">Disulfide bond</keyword>
<dbReference type="Proteomes" id="UP000015101">
    <property type="component" value="Unassembled WGS sequence"/>
</dbReference>
<proteinExistence type="predicted"/>
<dbReference type="SMART" id="SM00408">
    <property type="entry name" value="IGc2"/>
    <property type="match status" value="3"/>
</dbReference>
<feature type="domain" description="Ig-like" evidence="5">
    <location>
        <begin position="118"/>
        <end position="198"/>
    </location>
</feature>
<dbReference type="HOGENOM" id="CLU_501816_0_0_1"/>
<evidence type="ECO:0000256" key="1">
    <source>
        <dbReference type="ARBA" id="ARBA00022729"/>
    </source>
</evidence>
<evidence type="ECO:0000259" key="5">
    <source>
        <dbReference type="PROSITE" id="PS50835"/>
    </source>
</evidence>
<dbReference type="InParanoid" id="T1FTP0"/>
<evidence type="ECO:0000256" key="3">
    <source>
        <dbReference type="ARBA" id="ARBA00023157"/>
    </source>
</evidence>
<dbReference type="PROSITE" id="PS50835">
    <property type="entry name" value="IG_LIKE"/>
    <property type="match status" value="2"/>
</dbReference>
<keyword evidence="1" id="KW-0732">Signal</keyword>
<gene>
    <name evidence="7" type="primary">20212187</name>
    <name evidence="6" type="ORF">HELRODRAFT_192191</name>
</gene>
<dbReference type="Pfam" id="PF13927">
    <property type="entry name" value="Ig_3"/>
    <property type="match status" value="1"/>
</dbReference>
<sequence length="543" mass="62169">MVINDPDYYEVTEALARGPNFDITLANVTVVEGQMALLPCYVNNLGHYKVSWTYDNVIVTYEKYRVLDDVRFSLIHPTPRNWDLQIRDVLSTDSGAYRCIIGINPPLTKVVNLVVKVPAKILDTTKPLVKVSEFATAILECDVTGYPRPHVTWTRVVPHKFCDASFINGTSLILRNVSRMCGGVYECKADNSIKMAATKDVLLIVEYPPKINIRTKRLKQAVGMDTIIECSVDSNPRGAIFWRKFNGDVFSYLGNQVSDQYDDVILNSDNNNNDINNKRFDDYDGFNNDFKSLRSDFRSFTRQNVINNISNDNINNINNYLTTNYNSNSNDNRDSNHESSRYFVDIYENTEVDVTNVEDDVMDDVTASREKIILSLRIENLRISDFGIYTCVAINNHGRDDLEMELLEYKIPKLIAPTGETVLIKQVHIYHGRNAKAQQNVDEPRKLGRNGTRVVKKKLACEDVHRSCSSLFKARDCYFDDLETYCCLSCKKFLRPDLGHACRYGDKEKWCMERIEFIKGCHIHDEDYMLASCCESCPAYKCV</sequence>
<reference evidence="6 8" key="2">
    <citation type="journal article" date="2013" name="Nature">
        <title>Insights into bilaterian evolution from three spiralian genomes.</title>
        <authorList>
            <person name="Simakov O."/>
            <person name="Marletaz F."/>
            <person name="Cho S.J."/>
            <person name="Edsinger-Gonzales E."/>
            <person name="Havlak P."/>
            <person name="Hellsten U."/>
            <person name="Kuo D.H."/>
            <person name="Larsson T."/>
            <person name="Lv J."/>
            <person name="Arendt D."/>
            <person name="Savage R."/>
            <person name="Osoegawa K."/>
            <person name="de Jong P."/>
            <person name="Grimwood J."/>
            <person name="Chapman J.A."/>
            <person name="Shapiro H."/>
            <person name="Aerts A."/>
            <person name="Otillar R.P."/>
            <person name="Terry A.Y."/>
            <person name="Boore J.L."/>
            <person name="Grigoriev I.V."/>
            <person name="Lindberg D.R."/>
            <person name="Seaver E.C."/>
            <person name="Weisblat D.A."/>
            <person name="Putnam N.H."/>
            <person name="Rokhsar D.S."/>
        </authorList>
    </citation>
    <scope>NUCLEOTIDE SEQUENCE</scope>
</reference>
<dbReference type="PANTHER" id="PTHR12231:SF253">
    <property type="entry name" value="DPR-INTERACTING PROTEIN ETA, ISOFORM B-RELATED"/>
    <property type="match status" value="1"/>
</dbReference>
<dbReference type="InterPro" id="IPR007110">
    <property type="entry name" value="Ig-like_dom"/>
</dbReference>
<keyword evidence="8" id="KW-1185">Reference proteome</keyword>
<protein>
    <recommendedName>
        <fullName evidence="5">Ig-like domain-containing protein</fullName>
    </recommendedName>
</protein>
<reference evidence="8" key="1">
    <citation type="submission" date="2012-12" db="EMBL/GenBank/DDBJ databases">
        <authorList>
            <person name="Hellsten U."/>
            <person name="Grimwood J."/>
            <person name="Chapman J.A."/>
            <person name="Shapiro H."/>
            <person name="Aerts A."/>
            <person name="Otillar R.P."/>
            <person name="Terry A.Y."/>
            <person name="Boore J.L."/>
            <person name="Simakov O."/>
            <person name="Marletaz F."/>
            <person name="Cho S.-J."/>
            <person name="Edsinger-Gonzales E."/>
            <person name="Havlak P."/>
            <person name="Kuo D.-H."/>
            <person name="Larsson T."/>
            <person name="Lv J."/>
            <person name="Arendt D."/>
            <person name="Savage R."/>
            <person name="Osoegawa K."/>
            <person name="de Jong P."/>
            <person name="Lindberg D.R."/>
            <person name="Seaver E.C."/>
            <person name="Weisblat D.A."/>
            <person name="Putnam N.H."/>
            <person name="Grigoriev I.V."/>
            <person name="Rokhsar D.S."/>
        </authorList>
    </citation>
    <scope>NUCLEOTIDE SEQUENCE</scope>
</reference>
<dbReference type="EnsemblMetazoa" id="HelroT192191">
    <property type="protein sequence ID" value="HelroP192191"/>
    <property type="gene ID" value="HelroG192191"/>
</dbReference>
<dbReference type="InterPro" id="IPR003599">
    <property type="entry name" value="Ig_sub"/>
</dbReference>
<dbReference type="PANTHER" id="PTHR12231">
    <property type="entry name" value="CTX-RELATED TYPE I TRANSMEMBRANE PROTEIN"/>
    <property type="match status" value="1"/>
</dbReference>
<keyword evidence="2" id="KW-0677">Repeat</keyword>
<feature type="domain" description="Ig-like" evidence="5">
    <location>
        <begin position="19"/>
        <end position="101"/>
    </location>
</feature>
<dbReference type="KEGG" id="hro:HELRODRAFT_192191"/>
<dbReference type="InterPro" id="IPR036179">
    <property type="entry name" value="Ig-like_dom_sf"/>
</dbReference>
<dbReference type="InterPro" id="IPR003598">
    <property type="entry name" value="Ig_sub2"/>
</dbReference>
<evidence type="ECO:0000313" key="7">
    <source>
        <dbReference type="EnsemblMetazoa" id="HelroP192191"/>
    </source>
</evidence>
<dbReference type="EMBL" id="AMQM01004948">
    <property type="status" value="NOT_ANNOTATED_CDS"/>
    <property type="molecule type" value="Genomic_DNA"/>
</dbReference>
<name>T1FTP0_HELRO</name>
<dbReference type="CTD" id="20212187"/>
<dbReference type="Pfam" id="PF07686">
    <property type="entry name" value="V-set"/>
    <property type="match status" value="1"/>
</dbReference>
<evidence type="ECO:0000313" key="8">
    <source>
        <dbReference type="Proteomes" id="UP000015101"/>
    </source>
</evidence>
<dbReference type="OrthoDB" id="10012075at2759"/>
<keyword evidence="4" id="KW-0393">Immunoglobulin domain</keyword>
<evidence type="ECO:0000313" key="6">
    <source>
        <dbReference type="EMBL" id="ESO01577.1"/>
    </source>
</evidence>
<dbReference type="RefSeq" id="XP_009020231.1">
    <property type="nucleotide sequence ID" value="XM_009021983.1"/>
</dbReference>
<dbReference type="STRING" id="6412.T1FTP0"/>